<keyword evidence="1" id="KW-0472">Membrane</keyword>
<gene>
    <name evidence="2" type="ORF">KP509_19G034300</name>
</gene>
<organism evidence="2 3">
    <name type="scientific">Ceratopteris richardii</name>
    <name type="common">Triangle waterfern</name>
    <dbReference type="NCBI Taxonomy" id="49495"/>
    <lineage>
        <taxon>Eukaryota</taxon>
        <taxon>Viridiplantae</taxon>
        <taxon>Streptophyta</taxon>
        <taxon>Embryophyta</taxon>
        <taxon>Tracheophyta</taxon>
        <taxon>Polypodiopsida</taxon>
        <taxon>Polypodiidae</taxon>
        <taxon>Polypodiales</taxon>
        <taxon>Pteridineae</taxon>
        <taxon>Pteridaceae</taxon>
        <taxon>Parkerioideae</taxon>
        <taxon>Ceratopteris</taxon>
    </lineage>
</organism>
<dbReference type="OMA" id="LIKFPHV"/>
<sequence>MKKRNRLEDALFILVLFCFVDISVSLPRRLYRGDEDSDPQVPAFVSKVEVTAFSEATANGVRREGIDTALRKYAFMALLHARTGIIYNVPLPPFLDGILCQAMRVRAGSAHKRGISFNEFTIPRGMLVQTGGPFVIIVYRRVFNFTLYTAPPGYAFASPTVGIVIYTNLNTTLDHLPLPEMTILSPNSTMTAKFNLSFQAAKLAHGASPPLRCAYFDINGTASIASISVYPNICSFKVLKDVAILIPESSSIRVSPAPSPAVHALLPSTSHNASRKWEFVLLVIAALLVAMAILMFVVVKALRILNECEAVRMKELPDHEEKLQTSLIGHTRAPTASIVRTRPVLETESLRT</sequence>
<dbReference type="Proteomes" id="UP000825935">
    <property type="component" value="Chromosome 19"/>
</dbReference>
<dbReference type="PANTHER" id="PTHR33512:SF14">
    <property type="entry name" value="EXPRESSED PROTEIN"/>
    <property type="match status" value="1"/>
</dbReference>
<dbReference type="AlphaFoldDB" id="A0A8T2SND8"/>
<dbReference type="OrthoDB" id="1925347at2759"/>
<dbReference type="PANTHER" id="PTHR33512">
    <property type="entry name" value="PROTEIN, PUTATIVE (DUF1191)-RELATED"/>
    <property type="match status" value="1"/>
</dbReference>
<comment type="caution">
    <text evidence="2">The sequence shown here is derived from an EMBL/GenBank/DDBJ whole genome shotgun (WGS) entry which is preliminary data.</text>
</comment>
<evidence type="ECO:0008006" key="4">
    <source>
        <dbReference type="Google" id="ProtNLM"/>
    </source>
</evidence>
<proteinExistence type="predicted"/>
<evidence type="ECO:0000313" key="3">
    <source>
        <dbReference type="Proteomes" id="UP000825935"/>
    </source>
</evidence>
<protein>
    <recommendedName>
        <fullName evidence="4">Transmembrane protein</fullName>
    </recommendedName>
</protein>
<feature type="transmembrane region" description="Helical" evidence="1">
    <location>
        <begin position="279"/>
        <end position="299"/>
    </location>
</feature>
<accession>A0A8T2SND8</accession>
<evidence type="ECO:0000313" key="2">
    <source>
        <dbReference type="EMBL" id="KAH7352208.1"/>
    </source>
</evidence>
<keyword evidence="1" id="KW-1133">Transmembrane helix</keyword>
<dbReference type="Pfam" id="PF06697">
    <property type="entry name" value="DUF1191"/>
    <property type="match status" value="1"/>
</dbReference>
<evidence type="ECO:0000256" key="1">
    <source>
        <dbReference type="SAM" id="Phobius"/>
    </source>
</evidence>
<reference evidence="2" key="1">
    <citation type="submission" date="2021-08" db="EMBL/GenBank/DDBJ databases">
        <title>WGS assembly of Ceratopteris richardii.</title>
        <authorList>
            <person name="Marchant D.B."/>
            <person name="Chen G."/>
            <person name="Jenkins J."/>
            <person name="Shu S."/>
            <person name="Leebens-Mack J."/>
            <person name="Grimwood J."/>
            <person name="Schmutz J."/>
            <person name="Soltis P."/>
            <person name="Soltis D."/>
            <person name="Chen Z.-H."/>
        </authorList>
    </citation>
    <scope>NUCLEOTIDE SEQUENCE</scope>
    <source>
        <strain evidence="2">Whitten #5841</strain>
        <tissue evidence="2">Leaf</tissue>
    </source>
</reference>
<keyword evidence="1" id="KW-0812">Transmembrane</keyword>
<dbReference type="GO" id="GO:0016020">
    <property type="term" value="C:membrane"/>
    <property type="evidence" value="ECO:0007669"/>
    <property type="project" value="TreeGrafter"/>
</dbReference>
<dbReference type="InterPro" id="IPR010605">
    <property type="entry name" value="DUF1191"/>
</dbReference>
<dbReference type="EMBL" id="CM035424">
    <property type="protein sequence ID" value="KAH7352208.1"/>
    <property type="molecule type" value="Genomic_DNA"/>
</dbReference>
<name>A0A8T2SND8_CERRI</name>
<keyword evidence="3" id="KW-1185">Reference proteome</keyword>